<feature type="domain" description="BTB" evidence="4">
    <location>
        <begin position="890"/>
        <end position="1015"/>
    </location>
</feature>
<feature type="compositionally biased region" description="Basic and acidic residues" evidence="3">
    <location>
        <begin position="1147"/>
        <end position="1159"/>
    </location>
</feature>
<feature type="compositionally biased region" description="Polar residues" evidence="3">
    <location>
        <begin position="1265"/>
        <end position="1274"/>
    </location>
</feature>
<dbReference type="RefSeq" id="XP_070917728.1">
    <property type="nucleotide sequence ID" value="XM_071061627.1"/>
</dbReference>
<proteinExistence type="predicted"/>
<evidence type="ECO:0000259" key="4">
    <source>
        <dbReference type="SMART" id="SM00225"/>
    </source>
</evidence>
<dbReference type="SMART" id="SM00225">
    <property type="entry name" value="BTB"/>
    <property type="match status" value="1"/>
</dbReference>
<evidence type="ECO:0000256" key="2">
    <source>
        <dbReference type="PROSITE-ProRule" id="PRU00235"/>
    </source>
</evidence>
<sequence>MTHLLWKHYWEDDVDKFRRLLAPASYGAQNGSRNPNLAASGGGGSSGYGTSPRTATKSRKLPGFGTGSGSTRHGHATLGRHEVNSRDHVGLTILLRAASSTAENAISFVEALLEHPAIDIYVQDPESGWNALHRALYAGNISIARLLLEKERKHLTGHTASLHRVGQLIKTKDHEGNSPFDLYHSTVGERSLKELVQREKSDDGSDSDDTEVFLNKATNTKVMDSSGEDLYAFGSNRNLSLGFGDEDDRQFPERVFLKRPDHLLQRFYREYLQGAGEDGPAFQDVKKIPTLVLNRPLVIQDVVLAKLHSAVLTTDPVSNLYVCGIGRGGRLGLGDENTRFTYTPVQGPFSDRKVVQVALGQNHSMAIDDTGALWTWGNNAQFQLGYALPEPAKKDEDPISTVPRQVFGPLKKEVIVGIAASSIHSVAHTGTSLYCWGKNVGQLALMDADSRSLEFQQTPRKVAASLFSSPIVMVTAIDKATTVLLQNHTVCVFTAYGYHIVKFPLATLDLAGNIKLSTRYEPAWNQIRYVTSSGETIAALTNRGDLFTMNLDHKAEANPTATSTTNPSKIKGAVTQPQCIWNARQDGVRSIGVGEHGSVIISTQSGAVWRRIKRAKAKDASSWPSESKRKDFKFQRVPYITKVVAVRASAYGAFAAIRQDSDVMKEQLAIGDQSLWEDVAPLNCLDGFEASRPKKQKDETMKFWEHETLRDRIGPVAFEVLKSSELDEDLLQHLTAWSYRNDPLDAAVCTSSSPDIKIPIHGWLLSARSPVLRGALAQFRKAGSFAHELFSISDVDSRTLVCFQGLDLVSLLNFVLFAYEDKVIPVWNFTGLVPSLAYRYRQIRLEVMRLATRLNMSSLEASARLQVEPKKCMDRDFQLAIKDPRFFADGDALLELDGAEVPVHSTFVCRRCLWFEGLYHGRSGGMWLAGRRAAQDSSSGPVDRTEIDLSHMDPEAFNYVLQYLYGDSGPEIFDPTVCDSLDDFLDLVMEVMSIANYLMLDRLSQICQQVMGRFATIRNIAHLLNAISPCSVTEFKDAGLEYICLQLETMLENHLLDELDEDLLLELDEVVRSNQAAQSPFVRSGRAEMLLYENNPSLAEEIDEERHIRIKEMAFRAHREDDKKFSSSVKTRYGSLDDSGPVTPTPDRVRKVSKTERNEPSSPSLRPKASQGDLIFSMDEEDTSPVNSPSLRAQKPAEGTSDLDQVAPLGSSWKSTGKRIRISLEPSPPGSPLDPQQAPTPVKSGKPWGAAVTPTSKLDLRDIIQSETTNQSALSAGLAAQRAKESTPKSAQPKMSQKEKKRQQQAAQAAQAALLATKTNAPKNAWERSSSDRQPYSPWKPAPTDKSKALAKTTDPDQTKGLLTPDAAASASTSTSIPIQRRTASPDTRFSGQRTPSGSSSSIPAKPSSNGANARASVLPSVPAKLPRQPDQQAQAKATPLVPHSKIYLAPQPKTEPLLGLSMEDIMGQQTRDKQIVKEAVAKRSLQEIQQEQAFQEWWDAESRRMQEEERRREESMRRGRQQGGGGGGGGGGSNNASAAGSGGNGRGRGQAQGQRGGKGGKGGGGRGGGKSGGEGKGGSGNVGGGLGSGSRGGKGKGTGRGGGGGGGGVGGAARREGISGVNK</sequence>
<dbReference type="Pfam" id="PF13637">
    <property type="entry name" value="Ank_4"/>
    <property type="match status" value="1"/>
</dbReference>
<dbReference type="InterPro" id="IPR051625">
    <property type="entry name" value="Signaling_Regulatory_Domain"/>
</dbReference>
<evidence type="ECO:0000313" key="5">
    <source>
        <dbReference type="EMBL" id="GAB1315997.1"/>
    </source>
</evidence>
<dbReference type="SUPFAM" id="SSF54695">
    <property type="entry name" value="POZ domain"/>
    <property type="match status" value="1"/>
</dbReference>
<feature type="compositionally biased region" description="Basic and acidic residues" evidence="3">
    <location>
        <begin position="1501"/>
        <end position="1518"/>
    </location>
</feature>
<evidence type="ECO:0000256" key="1">
    <source>
        <dbReference type="ARBA" id="ARBA00022737"/>
    </source>
</evidence>
<dbReference type="SUPFAM" id="SSF50985">
    <property type="entry name" value="RCC1/BLIP-II"/>
    <property type="match status" value="1"/>
</dbReference>
<dbReference type="InterPro" id="IPR000408">
    <property type="entry name" value="Reg_chr_condens"/>
</dbReference>
<keyword evidence="6" id="KW-1185">Reference proteome</keyword>
<dbReference type="InterPro" id="IPR011333">
    <property type="entry name" value="SKP1/BTB/POZ_sf"/>
</dbReference>
<dbReference type="Pfam" id="PF00415">
    <property type="entry name" value="RCC1"/>
    <property type="match status" value="2"/>
</dbReference>
<feature type="repeat" description="RCC1" evidence="2">
    <location>
        <begin position="371"/>
        <end position="431"/>
    </location>
</feature>
<dbReference type="InterPro" id="IPR000210">
    <property type="entry name" value="BTB/POZ_dom"/>
</dbReference>
<name>A0ABQ0GE07_9PEZI</name>
<feature type="region of interest" description="Disordered" evidence="3">
    <location>
        <begin position="28"/>
        <end position="76"/>
    </location>
</feature>
<dbReference type="PANTHER" id="PTHR22872">
    <property type="entry name" value="BTK-BINDING PROTEIN-RELATED"/>
    <property type="match status" value="1"/>
</dbReference>
<feature type="compositionally biased region" description="Polar residues" evidence="3">
    <location>
        <begin position="28"/>
        <end position="37"/>
    </location>
</feature>
<dbReference type="Gene3D" id="1.25.40.20">
    <property type="entry name" value="Ankyrin repeat-containing domain"/>
    <property type="match status" value="1"/>
</dbReference>
<feature type="region of interest" description="Disordered" evidence="3">
    <location>
        <begin position="1126"/>
        <end position="1449"/>
    </location>
</feature>
<keyword evidence="1" id="KW-0677">Repeat</keyword>
<dbReference type="PANTHER" id="PTHR22872:SF2">
    <property type="entry name" value="INHIBITOR OF BRUTON TYROSINE KINASE"/>
    <property type="match status" value="1"/>
</dbReference>
<dbReference type="InterPro" id="IPR009091">
    <property type="entry name" value="RCC1/BLIP-II"/>
</dbReference>
<feature type="compositionally biased region" description="Gly residues" evidence="3">
    <location>
        <begin position="1522"/>
        <end position="1534"/>
    </location>
</feature>
<feature type="compositionally biased region" description="Basic and acidic residues" evidence="3">
    <location>
        <begin position="1343"/>
        <end position="1358"/>
    </location>
</feature>
<dbReference type="SMART" id="SM00248">
    <property type="entry name" value="ANK"/>
    <property type="match status" value="2"/>
</dbReference>
<evidence type="ECO:0000313" key="6">
    <source>
        <dbReference type="Proteomes" id="UP001628179"/>
    </source>
</evidence>
<feature type="compositionally biased region" description="Low complexity" evidence="3">
    <location>
        <begin position="1367"/>
        <end position="1376"/>
    </location>
</feature>
<dbReference type="PROSITE" id="PS50012">
    <property type="entry name" value="RCC1_3"/>
    <property type="match status" value="2"/>
</dbReference>
<feature type="region of interest" description="Disordered" evidence="3">
    <location>
        <begin position="1494"/>
        <end position="1624"/>
    </location>
</feature>
<evidence type="ECO:0000256" key="3">
    <source>
        <dbReference type="SAM" id="MobiDB-lite"/>
    </source>
</evidence>
<dbReference type="InterPro" id="IPR002110">
    <property type="entry name" value="Ankyrin_rpt"/>
</dbReference>
<dbReference type="Gene3D" id="2.130.10.30">
    <property type="entry name" value="Regulator of chromosome condensation 1/beta-lactamase-inhibitor protein II"/>
    <property type="match status" value="1"/>
</dbReference>
<dbReference type="InterPro" id="IPR036770">
    <property type="entry name" value="Ankyrin_rpt-contain_sf"/>
</dbReference>
<feature type="compositionally biased region" description="Low complexity" evidence="3">
    <location>
        <begin position="1304"/>
        <end position="1316"/>
    </location>
</feature>
<feature type="repeat" description="RCC1" evidence="2">
    <location>
        <begin position="318"/>
        <end position="370"/>
    </location>
</feature>
<dbReference type="GeneID" id="98176950"/>
<dbReference type="SUPFAM" id="SSF48403">
    <property type="entry name" value="Ankyrin repeat"/>
    <property type="match status" value="1"/>
</dbReference>
<dbReference type="EMBL" id="BAAFSV010000003">
    <property type="protein sequence ID" value="GAB1315997.1"/>
    <property type="molecule type" value="Genomic_DNA"/>
</dbReference>
<dbReference type="Proteomes" id="UP001628179">
    <property type="component" value="Unassembled WGS sequence"/>
</dbReference>
<protein>
    <recommendedName>
        <fullName evidence="4">BTB domain-containing protein</fullName>
    </recommendedName>
</protein>
<feature type="compositionally biased region" description="Gly residues" evidence="3">
    <location>
        <begin position="1541"/>
        <end position="1612"/>
    </location>
</feature>
<organism evidence="5 6">
    <name type="scientific">Madurella fahalii</name>
    <dbReference type="NCBI Taxonomy" id="1157608"/>
    <lineage>
        <taxon>Eukaryota</taxon>
        <taxon>Fungi</taxon>
        <taxon>Dikarya</taxon>
        <taxon>Ascomycota</taxon>
        <taxon>Pezizomycotina</taxon>
        <taxon>Sordariomycetes</taxon>
        <taxon>Sordariomycetidae</taxon>
        <taxon>Sordariales</taxon>
        <taxon>Sordariales incertae sedis</taxon>
        <taxon>Madurella</taxon>
    </lineage>
</organism>
<reference evidence="5 6" key="1">
    <citation type="submission" date="2024-09" db="EMBL/GenBank/DDBJ databases">
        <title>Itraconazole resistance in Madurella fahalii resulting from another homologue of gene encoding cytochrome P450 14-alpha sterol demethylase (CYP51).</title>
        <authorList>
            <person name="Yoshioka I."/>
            <person name="Fahal A.H."/>
            <person name="Kaneko S."/>
            <person name="Yaguchi T."/>
        </authorList>
    </citation>
    <scope>NUCLEOTIDE SEQUENCE [LARGE SCALE GENOMIC DNA]</scope>
    <source>
        <strain evidence="5 6">IFM 68171</strain>
    </source>
</reference>
<dbReference type="Gene3D" id="3.30.710.10">
    <property type="entry name" value="Potassium Channel Kv1.1, Chain A"/>
    <property type="match status" value="1"/>
</dbReference>
<accession>A0ABQ0GE07</accession>
<gene>
    <name evidence="5" type="ORF">MFIFM68171_06207</name>
</gene>
<feature type="compositionally biased region" description="Low complexity" evidence="3">
    <location>
        <begin position="1391"/>
        <end position="1411"/>
    </location>
</feature>
<comment type="caution">
    <text evidence="5">The sequence shown here is derived from an EMBL/GenBank/DDBJ whole genome shotgun (WGS) entry which is preliminary data.</text>
</comment>